<protein>
    <submittedName>
        <fullName evidence="2">Uncharacterized protein</fullName>
    </submittedName>
</protein>
<reference evidence="2 3" key="1">
    <citation type="submission" date="2024-02" db="EMBL/GenBank/DDBJ databases">
        <title>A novel Gemmatimonadota bacterium.</title>
        <authorList>
            <person name="Du Z.-J."/>
            <person name="Ye Y.-Q."/>
        </authorList>
    </citation>
    <scope>NUCLEOTIDE SEQUENCE [LARGE SCALE GENOMIC DNA]</scope>
    <source>
        <strain evidence="2 3">DH-20</strain>
    </source>
</reference>
<keyword evidence="3" id="KW-1185">Reference proteome</keyword>
<feature type="transmembrane region" description="Helical" evidence="1">
    <location>
        <begin position="156"/>
        <end position="177"/>
    </location>
</feature>
<dbReference type="RefSeq" id="WP_405286152.1">
    <property type="nucleotide sequence ID" value="NZ_JBBHLI010000001.1"/>
</dbReference>
<evidence type="ECO:0000313" key="2">
    <source>
        <dbReference type="EMBL" id="MEK9499447.1"/>
    </source>
</evidence>
<evidence type="ECO:0000313" key="3">
    <source>
        <dbReference type="Proteomes" id="UP001484239"/>
    </source>
</evidence>
<keyword evidence="1" id="KW-0812">Transmembrane</keyword>
<keyword evidence="1" id="KW-1133">Transmembrane helix</keyword>
<proteinExistence type="predicted"/>
<gene>
    <name evidence="2" type="ORF">WI372_00455</name>
</gene>
<organism evidence="2 3">
    <name type="scientific">Gaopeijia maritima</name>
    <dbReference type="NCBI Taxonomy" id="3119007"/>
    <lineage>
        <taxon>Bacteria</taxon>
        <taxon>Pseudomonadati</taxon>
        <taxon>Gemmatimonadota</taxon>
        <taxon>Longimicrobiia</taxon>
        <taxon>Gaopeijiales</taxon>
        <taxon>Gaopeijiaceae</taxon>
        <taxon>Gaopeijia</taxon>
    </lineage>
</organism>
<evidence type="ECO:0000256" key="1">
    <source>
        <dbReference type="SAM" id="Phobius"/>
    </source>
</evidence>
<name>A0ABU9E5U3_9BACT</name>
<dbReference type="EMBL" id="JBBHLI010000001">
    <property type="protein sequence ID" value="MEK9499447.1"/>
    <property type="molecule type" value="Genomic_DNA"/>
</dbReference>
<comment type="caution">
    <text evidence="2">The sequence shown here is derived from an EMBL/GenBank/DDBJ whole genome shotgun (WGS) entry which is preliminary data.</text>
</comment>
<accession>A0ABU9E5U3</accession>
<keyword evidence="1" id="KW-0472">Membrane</keyword>
<dbReference type="Proteomes" id="UP001484239">
    <property type="component" value="Unassembled WGS sequence"/>
</dbReference>
<sequence>MTERRYTDQEVARLLQRAADIDRDAPSGAAVARGLSLAELQEIAAEAGIAPTAVARAADEIAAPARSRVTSLALGDPGLTRRTAALPVQIDRAGLGRMVEVIDAEAPAAGTVGEALGSVRWTATSRFLHRQVVVQPSDTETVIRVEERYTDRLRAVVHLLPALYGAGGGAAVAGAWLAGGSAAGLAAAAGSVLGLGLGRALWNALRARSWHRVDRLSERLAAEANALDRSS</sequence>
<feature type="transmembrane region" description="Helical" evidence="1">
    <location>
        <begin position="183"/>
        <end position="202"/>
    </location>
</feature>